<name>A0ABW4DQ12_9LACO</name>
<dbReference type="EMBL" id="JBHTOF010000022">
    <property type="protein sequence ID" value="MFD1465025.1"/>
    <property type="molecule type" value="Genomic_DNA"/>
</dbReference>
<protein>
    <submittedName>
        <fullName evidence="2">Uncharacterized protein</fullName>
    </submittedName>
</protein>
<evidence type="ECO:0000313" key="2">
    <source>
        <dbReference type="EMBL" id="MFD1465025.1"/>
    </source>
</evidence>
<accession>A0ABW4DQ12</accession>
<sequence length="215" mass="24506">MSKIDEVIFQASLTANGELKMMQSPAATPEVMVAVVGAILKNLTPKLTQQQSEHLFNQLLLDLSGQEDFDEDDDTALWFRFRAKDLTNNQQTIFTFNADEIVSVSAIDGLIKVELNHQNSYVFFMSNSLSDYKITELSRAEAKKELIARGARYQVYEYHDNRVFFDNLLDFAVQTDILTENYSNQSSPTQLASAKKTIDDPTHPDNIIKFRRPQK</sequence>
<feature type="compositionally biased region" description="Basic and acidic residues" evidence="1">
    <location>
        <begin position="196"/>
        <end position="208"/>
    </location>
</feature>
<organism evidence="2 3">
    <name type="scientific">Lapidilactobacillus mulanensis</name>
    <dbReference type="NCBI Taxonomy" id="2485999"/>
    <lineage>
        <taxon>Bacteria</taxon>
        <taxon>Bacillati</taxon>
        <taxon>Bacillota</taxon>
        <taxon>Bacilli</taxon>
        <taxon>Lactobacillales</taxon>
        <taxon>Lactobacillaceae</taxon>
        <taxon>Lapidilactobacillus</taxon>
    </lineage>
</organism>
<dbReference type="Proteomes" id="UP001597244">
    <property type="component" value="Unassembled WGS sequence"/>
</dbReference>
<evidence type="ECO:0000256" key="1">
    <source>
        <dbReference type="SAM" id="MobiDB-lite"/>
    </source>
</evidence>
<reference evidence="3" key="1">
    <citation type="journal article" date="2019" name="Int. J. Syst. Evol. Microbiol.">
        <title>The Global Catalogue of Microorganisms (GCM) 10K type strain sequencing project: providing services to taxonomists for standard genome sequencing and annotation.</title>
        <authorList>
            <consortium name="The Broad Institute Genomics Platform"/>
            <consortium name="The Broad Institute Genome Sequencing Center for Infectious Disease"/>
            <person name="Wu L."/>
            <person name="Ma J."/>
        </authorList>
    </citation>
    <scope>NUCLEOTIDE SEQUENCE [LARGE SCALE GENOMIC DNA]</scope>
    <source>
        <strain evidence="3">CCM 8951</strain>
    </source>
</reference>
<dbReference type="RefSeq" id="WP_125576358.1">
    <property type="nucleotide sequence ID" value="NZ_JBHTOF010000022.1"/>
</dbReference>
<keyword evidence="3" id="KW-1185">Reference proteome</keyword>
<proteinExistence type="predicted"/>
<comment type="caution">
    <text evidence="2">The sequence shown here is derived from an EMBL/GenBank/DDBJ whole genome shotgun (WGS) entry which is preliminary data.</text>
</comment>
<feature type="region of interest" description="Disordered" evidence="1">
    <location>
        <begin position="188"/>
        <end position="215"/>
    </location>
</feature>
<gene>
    <name evidence="2" type="ORF">ACFQ4L_02830</name>
</gene>
<evidence type="ECO:0000313" key="3">
    <source>
        <dbReference type="Proteomes" id="UP001597244"/>
    </source>
</evidence>